<organism evidence="1">
    <name type="scientific">Zea mays</name>
    <name type="common">Maize</name>
    <dbReference type="NCBI Taxonomy" id="4577"/>
    <lineage>
        <taxon>Eukaryota</taxon>
        <taxon>Viridiplantae</taxon>
        <taxon>Streptophyta</taxon>
        <taxon>Embryophyta</taxon>
        <taxon>Tracheophyta</taxon>
        <taxon>Spermatophyta</taxon>
        <taxon>Magnoliopsida</taxon>
        <taxon>Liliopsida</taxon>
        <taxon>Poales</taxon>
        <taxon>Poaceae</taxon>
        <taxon>PACMAD clade</taxon>
        <taxon>Panicoideae</taxon>
        <taxon>Andropogonodae</taxon>
        <taxon>Andropogoneae</taxon>
        <taxon>Tripsacinae</taxon>
        <taxon>Zea</taxon>
    </lineage>
</organism>
<dbReference type="GO" id="GO:0016787">
    <property type="term" value="F:hydrolase activity"/>
    <property type="evidence" value="ECO:0007669"/>
    <property type="project" value="UniProtKB-KW"/>
</dbReference>
<accession>A0A1D6NKM6</accession>
<keyword evidence="1" id="KW-0418">Kinase</keyword>
<dbReference type="SUPFAM" id="SSF52402">
    <property type="entry name" value="Adenine nucleotide alpha hydrolases-like"/>
    <property type="match status" value="1"/>
</dbReference>
<dbReference type="AlphaFoldDB" id="A0A1D6NKM6"/>
<reference evidence="1" key="1">
    <citation type="submission" date="2015-12" db="EMBL/GenBank/DDBJ databases">
        <title>Update maize B73 reference genome by single molecule sequencing technologies.</title>
        <authorList>
            <consortium name="Maize Genome Sequencing Project"/>
            <person name="Ware D."/>
        </authorList>
    </citation>
    <scope>NUCLEOTIDE SEQUENCE [LARGE SCALE GENOMIC DNA]</scope>
    <source>
        <tissue evidence="1">Seedling</tissue>
    </source>
</reference>
<sequence length="140" mass="15540">MQGGPLSPDEYRVASPPALLHQPAPVIVVAIDRDRNSQLAAKWVVDHLLSGASQIVLLHVAAHYPANHGFAMAETTQSALEAEMKEIFVPYRGFFNRNGVVHGERRRASGWYGVAMSQLESELVMGEFKIQKSWCMYSCL</sequence>
<dbReference type="EMBL" id="CM007649">
    <property type="protein sequence ID" value="ONM40763.1"/>
    <property type="molecule type" value="Genomic_DNA"/>
</dbReference>
<gene>
    <name evidence="1" type="ORF">ZEAMMB73_Zm00001d044293</name>
</gene>
<dbReference type="Gene3D" id="3.40.50.620">
    <property type="entry name" value="HUPs"/>
    <property type="match status" value="1"/>
</dbReference>
<name>A0A1D6NKM6_MAIZE</name>
<evidence type="ECO:0000313" key="1">
    <source>
        <dbReference type="EMBL" id="ONM40763.1"/>
    </source>
</evidence>
<dbReference type="GO" id="GO:0016301">
    <property type="term" value="F:kinase activity"/>
    <property type="evidence" value="ECO:0007669"/>
    <property type="project" value="UniProtKB-KW"/>
</dbReference>
<proteinExistence type="predicted"/>
<keyword evidence="1" id="KW-0378">Hydrolase</keyword>
<protein>
    <submittedName>
        <fullName evidence="1">Protein kinase protein with adenine nucleotide alpha hydrolase-like domain</fullName>
    </submittedName>
</protein>
<keyword evidence="1" id="KW-0808">Transferase</keyword>
<dbReference type="InterPro" id="IPR014729">
    <property type="entry name" value="Rossmann-like_a/b/a_fold"/>
</dbReference>